<feature type="compositionally biased region" description="Polar residues" evidence="1">
    <location>
        <begin position="53"/>
        <end position="62"/>
    </location>
</feature>
<accession>A0A5B7GJ15</accession>
<proteinExistence type="predicted"/>
<feature type="region of interest" description="Disordered" evidence="1">
    <location>
        <begin position="15"/>
        <end position="34"/>
    </location>
</feature>
<keyword evidence="3" id="KW-1185">Reference proteome</keyword>
<organism evidence="2 3">
    <name type="scientific">Portunus trituberculatus</name>
    <name type="common">Swimming crab</name>
    <name type="synonym">Neptunus trituberculatus</name>
    <dbReference type="NCBI Taxonomy" id="210409"/>
    <lineage>
        <taxon>Eukaryota</taxon>
        <taxon>Metazoa</taxon>
        <taxon>Ecdysozoa</taxon>
        <taxon>Arthropoda</taxon>
        <taxon>Crustacea</taxon>
        <taxon>Multicrustacea</taxon>
        <taxon>Malacostraca</taxon>
        <taxon>Eumalacostraca</taxon>
        <taxon>Eucarida</taxon>
        <taxon>Decapoda</taxon>
        <taxon>Pleocyemata</taxon>
        <taxon>Brachyura</taxon>
        <taxon>Eubrachyura</taxon>
        <taxon>Portunoidea</taxon>
        <taxon>Portunidae</taxon>
        <taxon>Portuninae</taxon>
        <taxon>Portunus</taxon>
    </lineage>
</organism>
<dbReference type="AlphaFoldDB" id="A0A5B7GJ15"/>
<evidence type="ECO:0000313" key="3">
    <source>
        <dbReference type="Proteomes" id="UP000324222"/>
    </source>
</evidence>
<sequence>MFGMSVCVRVLPSCRQGGQSGEAEETEETEDHSLLSLPLHHRPELARAREVRTSTLAGSEGTSRPAHAASPPSVPPKVRGIVRPWH</sequence>
<dbReference type="EMBL" id="VSRR010017354">
    <property type="protein sequence ID" value="MPC60280.1"/>
    <property type="molecule type" value="Genomic_DNA"/>
</dbReference>
<comment type="caution">
    <text evidence="2">The sequence shown here is derived from an EMBL/GenBank/DDBJ whole genome shotgun (WGS) entry which is preliminary data.</text>
</comment>
<gene>
    <name evidence="2" type="ORF">E2C01_054319</name>
</gene>
<protein>
    <submittedName>
        <fullName evidence="2">Uncharacterized protein</fullName>
    </submittedName>
</protein>
<reference evidence="2 3" key="1">
    <citation type="submission" date="2019-05" db="EMBL/GenBank/DDBJ databases">
        <title>Another draft genome of Portunus trituberculatus and its Hox gene families provides insights of decapod evolution.</title>
        <authorList>
            <person name="Jeong J.-H."/>
            <person name="Song I."/>
            <person name="Kim S."/>
            <person name="Choi T."/>
            <person name="Kim D."/>
            <person name="Ryu S."/>
            <person name="Kim W."/>
        </authorList>
    </citation>
    <scope>NUCLEOTIDE SEQUENCE [LARGE SCALE GENOMIC DNA]</scope>
    <source>
        <tissue evidence="2">Muscle</tissue>
    </source>
</reference>
<dbReference type="Proteomes" id="UP000324222">
    <property type="component" value="Unassembled WGS sequence"/>
</dbReference>
<evidence type="ECO:0000313" key="2">
    <source>
        <dbReference type="EMBL" id="MPC60280.1"/>
    </source>
</evidence>
<name>A0A5B7GJ15_PORTR</name>
<evidence type="ECO:0000256" key="1">
    <source>
        <dbReference type="SAM" id="MobiDB-lite"/>
    </source>
</evidence>
<feature type="region of interest" description="Disordered" evidence="1">
    <location>
        <begin position="49"/>
        <end position="86"/>
    </location>
</feature>